<dbReference type="Gramene" id="RZC60662">
    <property type="protein sequence ID" value="RZC60662"/>
    <property type="gene ID" value="C5167_022429"/>
</dbReference>
<protein>
    <submittedName>
        <fullName evidence="1">Uncharacterized protein</fullName>
    </submittedName>
</protein>
<evidence type="ECO:0000313" key="2">
    <source>
        <dbReference type="Proteomes" id="UP000316621"/>
    </source>
</evidence>
<dbReference type="EMBL" id="CM010719">
    <property type="protein sequence ID" value="RZC60662.1"/>
    <property type="molecule type" value="Genomic_DNA"/>
</dbReference>
<reference evidence="1 2" key="1">
    <citation type="journal article" date="2018" name="Science">
        <title>The opium poppy genome and morphinan production.</title>
        <authorList>
            <person name="Guo L."/>
            <person name="Winzer T."/>
            <person name="Yang X."/>
            <person name="Li Y."/>
            <person name="Ning Z."/>
            <person name="He Z."/>
            <person name="Teodor R."/>
            <person name="Lu Y."/>
            <person name="Bowser T.A."/>
            <person name="Graham I.A."/>
            <person name="Ye K."/>
        </authorList>
    </citation>
    <scope>NUCLEOTIDE SEQUENCE [LARGE SCALE GENOMIC DNA]</scope>
    <source>
        <strain evidence="2">cv. HN1</strain>
        <tissue evidence="1">Leaves</tissue>
    </source>
</reference>
<dbReference type="AlphaFoldDB" id="A0A4Y7JKW9"/>
<keyword evidence="2" id="KW-1185">Reference proteome</keyword>
<evidence type="ECO:0000313" key="1">
    <source>
        <dbReference type="EMBL" id="RZC60662.1"/>
    </source>
</evidence>
<organism evidence="1 2">
    <name type="scientific">Papaver somniferum</name>
    <name type="common">Opium poppy</name>
    <dbReference type="NCBI Taxonomy" id="3469"/>
    <lineage>
        <taxon>Eukaryota</taxon>
        <taxon>Viridiplantae</taxon>
        <taxon>Streptophyta</taxon>
        <taxon>Embryophyta</taxon>
        <taxon>Tracheophyta</taxon>
        <taxon>Spermatophyta</taxon>
        <taxon>Magnoliopsida</taxon>
        <taxon>Ranunculales</taxon>
        <taxon>Papaveraceae</taxon>
        <taxon>Papaveroideae</taxon>
        <taxon>Papaver</taxon>
    </lineage>
</organism>
<proteinExistence type="predicted"/>
<dbReference type="Proteomes" id="UP000316621">
    <property type="component" value="Chromosome 5"/>
</dbReference>
<gene>
    <name evidence="1" type="ORF">C5167_022429</name>
</gene>
<sequence length="35" mass="3802">MLDLTDGVVVLQGTETHTVVPKKHCLEVQITALRG</sequence>
<accession>A0A4Y7JKW9</accession>
<name>A0A4Y7JKW9_PAPSO</name>